<sequence>MHRLRQKKLLQERECAICEREEDAFRVNTVKSEIIAMRHQTDYAYRAPRETHDYSIREAISMVVRKAIQVVIVRRVHLHRHIYTCMQTVVEDFNICSVDRFCDTLRENFDRNATLQQYKAVLSSIYMRRDEHILDFIDKIKDLCQAICNEERYRLHELTEDQLKKIDEYMTNLLNVKARKFYVEIELDRLRHQEYRQSRNLRDRPTIFNRNKTGNRDRNTPTINSNPPSTSCTYCNKLGHNKDECHKGK</sequence>
<organism evidence="2 3">
    <name type="scientific">Vespula germanica</name>
    <name type="common">German yellow jacket</name>
    <name type="synonym">Paravespula germanica</name>
    <dbReference type="NCBI Taxonomy" id="30212"/>
    <lineage>
        <taxon>Eukaryota</taxon>
        <taxon>Metazoa</taxon>
        <taxon>Ecdysozoa</taxon>
        <taxon>Arthropoda</taxon>
        <taxon>Hexapoda</taxon>
        <taxon>Insecta</taxon>
        <taxon>Pterygota</taxon>
        <taxon>Neoptera</taxon>
        <taxon>Endopterygota</taxon>
        <taxon>Hymenoptera</taxon>
        <taxon>Apocrita</taxon>
        <taxon>Aculeata</taxon>
        <taxon>Vespoidea</taxon>
        <taxon>Vespidae</taxon>
        <taxon>Vespinae</taxon>
        <taxon>Vespula</taxon>
    </lineage>
</organism>
<keyword evidence="3" id="KW-1185">Reference proteome</keyword>
<gene>
    <name evidence="2" type="ORF">HZH68_003994</name>
</gene>
<accession>A0A834KMW9</accession>
<dbReference type="Proteomes" id="UP000617340">
    <property type="component" value="Unassembled WGS sequence"/>
</dbReference>
<evidence type="ECO:0000256" key="1">
    <source>
        <dbReference type="SAM" id="MobiDB-lite"/>
    </source>
</evidence>
<feature type="region of interest" description="Disordered" evidence="1">
    <location>
        <begin position="206"/>
        <end position="227"/>
    </location>
</feature>
<evidence type="ECO:0000313" key="2">
    <source>
        <dbReference type="EMBL" id="KAF7409613.1"/>
    </source>
</evidence>
<evidence type="ECO:0000313" key="3">
    <source>
        <dbReference type="Proteomes" id="UP000617340"/>
    </source>
</evidence>
<name>A0A834KMW9_VESGE</name>
<reference evidence="2" key="1">
    <citation type="journal article" date="2020" name="G3 (Bethesda)">
        <title>High-Quality Assemblies for Three Invasive Social Wasps from the &lt;i&gt;Vespula&lt;/i&gt; Genus.</title>
        <authorList>
            <person name="Harrop T.W.R."/>
            <person name="Guhlin J."/>
            <person name="McLaughlin G.M."/>
            <person name="Permina E."/>
            <person name="Stockwell P."/>
            <person name="Gilligan J."/>
            <person name="Le Lec M.F."/>
            <person name="Gruber M.A.M."/>
            <person name="Quinn O."/>
            <person name="Lovegrove M."/>
            <person name="Duncan E.J."/>
            <person name="Remnant E.J."/>
            <person name="Van Eeckhoven J."/>
            <person name="Graham B."/>
            <person name="Knapp R.A."/>
            <person name="Langford K.W."/>
            <person name="Kronenberg Z."/>
            <person name="Press M.O."/>
            <person name="Eacker S.M."/>
            <person name="Wilson-Rankin E.E."/>
            <person name="Purcell J."/>
            <person name="Lester P.J."/>
            <person name="Dearden P.K."/>
        </authorList>
    </citation>
    <scope>NUCLEOTIDE SEQUENCE</scope>
    <source>
        <strain evidence="2">Linc-1</strain>
    </source>
</reference>
<comment type="caution">
    <text evidence="2">The sequence shown here is derived from an EMBL/GenBank/DDBJ whole genome shotgun (WGS) entry which is preliminary data.</text>
</comment>
<dbReference type="EMBL" id="JACSDZ010000003">
    <property type="protein sequence ID" value="KAF7409613.1"/>
    <property type="molecule type" value="Genomic_DNA"/>
</dbReference>
<dbReference type="AlphaFoldDB" id="A0A834KMW9"/>
<protein>
    <submittedName>
        <fullName evidence="2">Uncharacterized protein</fullName>
    </submittedName>
</protein>
<proteinExistence type="predicted"/>